<evidence type="ECO:0000256" key="13">
    <source>
        <dbReference type="ARBA" id="ARBA00023157"/>
    </source>
</evidence>
<keyword evidence="10" id="KW-0732">Signal</keyword>
<dbReference type="Gene3D" id="2.60.40.4100">
    <property type="entry name" value="Zona pellucida, ZP-C domain"/>
    <property type="match status" value="1"/>
</dbReference>
<evidence type="ECO:0000313" key="18">
    <source>
        <dbReference type="Proteomes" id="UP001059041"/>
    </source>
</evidence>
<keyword evidence="18" id="KW-1185">Reference proteome</keyword>
<protein>
    <recommendedName>
        <fullName evidence="4">Zona pellucida sperm-binding protein 3</fullName>
    </recommendedName>
    <alternativeName>
        <fullName evidence="15">Zona pellucida glycoprotein 3</fullName>
    </alternativeName>
</protein>
<comment type="subcellular location">
    <subcellularLocation>
        <location evidence="1">Cell membrane</location>
        <topology evidence="1">Single-pass type I membrane protein</topology>
    </subcellularLocation>
    <subcellularLocation>
        <location evidence="2">Secreted</location>
        <location evidence="2">Extracellular space</location>
        <location evidence="2">Extracellular matrix</location>
    </subcellularLocation>
</comment>
<dbReference type="SMART" id="SM00241">
    <property type="entry name" value="ZP"/>
    <property type="match status" value="1"/>
</dbReference>
<sequence length="664" mass="76093">MRDWTIRHQSTGECRACLASSHVDFVFLCVMMGRIRVCCPLYLLALLYICETYMADIFEGHSKYSHLVSSEQKTFHAQPMSGALRPWTGDGEFLKPPPVMRPYHVFPMFEHVAVPLVDMELFRPVSGRRRLPDIMSSLLNPQVNPQRIQVSPVRNTHGVEVWCGYSKVSVRVNKMLLGFRSSPSSFYLGTCSASRSQKDVIYFHYDLNECGSSLTMMNGHIIYSNTLQYMPESQGTVIRAVPLTLNIQCLYNRFHHSYKIGFLPVIRERMFHKTLERRAKFTISVCNERWEKLRENESFMLGEPMYFEVSAAHVSKNVRIFVDSCYAASSKDPNSTPEHVIIHNYGCMEDSRRQGSFSRFLQRQSNFIRFSVDAFLLPQVTGKHFYLHCIVSSVHNTPASASAKSCTYNSVKKRWEELYTDASVCACCEVTCETETKSSLSHVTQSLITSKSWVLKKTEPSFTQHKEGWVSTQDGTEEVKVKSVQEFNEEEAEDYTEENVIETEEQMETSAKNKDMLVNDAEEEIEVIAGTETTLTEFQEEVAVRSGKVMILGDQMEKSVDIDVESVQSTVKTDTVVKSRVQSIEESLDDAHDDKKSNISVPEKISRKEMQPDNFEKNMDVQNTTQSPMMIDENMFLNAKQEPNEWSKDAQEQMRMKYYTEGSL</sequence>
<keyword evidence="5" id="KW-1003">Cell membrane</keyword>
<evidence type="ECO:0000256" key="7">
    <source>
        <dbReference type="ARBA" id="ARBA00022530"/>
    </source>
</evidence>
<comment type="caution">
    <text evidence="17">The sequence shown here is derived from an EMBL/GenBank/DDBJ whole genome shotgun (WGS) entry which is preliminary data.</text>
</comment>
<evidence type="ECO:0000256" key="1">
    <source>
        <dbReference type="ARBA" id="ARBA00004251"/>
    </source>
</evidence>
<dbReference type="GO" id="GO:0035803">
    <property type="term" value="P:egg coat formation"/>
    <property type="evidence" value="ECO:0007669"/>
    <property type="project" value="TreeGrafter"/>
</dbReference>
<dbReference type="PRINTS" id="PR00023">
    <property type="entry name" value="ZPELLUCIDA"/>
</dbReference>
<keyword evidence="8" id="KW-0165">Cleavage on pair of basic residues</keyword>
<dbReference type="GO" id="GO:0031012">
    <property type="term" value="C:extracellular matrix"/>
    <property type="evidence" value="ECO:0007669"/>
    <property type="project" value="TreeGrafter"/>
</dbReference>
<keyword evidence="7" id="KW-0272">Extracellular matrix</keyword>
<keyword evidence="6" id="KW-0964">Secreted</keyword>
<evidence type="ECO:0000256" key="11">
    <source>
        <dbReference type="ARBA" id="ARBA00022989"/>
    </source>
</evidence>
<dbReference type="FunFam" id="2.60.40.4100:FF:000002">
    <property type="entry name" value="Zona pellucida sperm-binding protein 3"/>
    <property type="match status" value="1"/>
</dbReference>
<dbReference type="PANTHER" id="PTHR11576:SF15">
    <property type="entry name" value="ZONA PELLUCIDA SPERM-BINDING PROTEIN 3-LIKE"/>
    <property type="match status" value="1"/>
</dbReference>
<evidence type="ECO:0000259" key="16">
    <source>
        <dbReference type="PROSITE" id="PS51034"/>
    </source>
</evidence>
<evidence type="ECO:0000256" key="10">
    <source>
        <dbReference type="ARBA" id="ARBA00022729"/>
    </source>
</evidence>
<dbReference type="Pfam" id="PF00100">
    <property type="entry name" value="Zona_pellucida"/>
    <property type="match status" value="1"/>
</dbReference>
<evidence type="ECO:0000256" key="9">
    <source>
        <dbReference type="ARBA" id="ARBA00022692"/>
    </source>
</evidence>
<dbReference type="Pfam" id="PF23344">
    <property type="entry name" value="ZP-N"/>
    <property type="match status" value="1"/>
</dbReference>
<organism evidence="17 18">
    <name type="scientific">Triplophysa rosa</name>
    <name type="common">Cave loach</name>
    <dbReference type="NCBI Taxonomy" id="992332"/>
    <lineage>
        <taxon>Eukaryota</taxon>
        <taxon>Metazoa</taxon>
        <taxon>Chordata</taxon>
        <taxon>Craniata</taxon>
        <taxon>Vertebrata</taxon>
        <taxon>Euteleostomi</taxon>
        <taxon>Actinopterygii</taxon>
        <taxon>Neopterygii</taxon>
        <taxon>Teleostei</taxon>
        <taxon>Ostariophysi</taxon>
        <taxon>Cypriniformes</taxon>
        <taxon>Nemacheilidae</taxon>
        <taxon>Triplophysa</taxon>
    </lineage>
</organism>
<dbReference type="InterPro" id="IPR001507">
    <property type="entry name" value="ZP_dom"/>
</dbReference>
<dbReference type="FunFam" id="2.60.40.3210:FF:000001">
    <property type="entry name" value="Zona pellucida sperm-binding protein 3"/>
    <property type="match status" value="1"/>
</dbReference>
<reference evidence="17" key="1">
    <citation type="submission" date="2021-02" db="EMBL/GenBank/DDBJ databases">
        <title>Comparative genomics reveals that relaxation of natural selection precedes convergent phenotypic evolution of cavefish.</title>
        <authorList>
            <person name="Peng Z."/>
        </authorList>
    </citation>
    <scope>NUCLEOTIDE SEQUENCE</scope>
    <source>
        <tissue evidence="17">Muscle</tissue>
    </source>
</reference>
<evidence type="ECO:0000256" key="12">
    <source>
        <dbReference type="ARBA" id="ARBA00023136"/>
    </source>
</evidence>
<comment type="similarity">
    <text evidence="3">Belongs to the ZP domain family. ZPC subfamily.</text>
</comment>
<dbReference type="PROSITE" id="PS51034">
    <property type="entry name" value="ZP_2"/>
    <property type="match status" value="1"/>
</dbReference>
<dbReference type="GO" id="GO:2000344">
    <property type="term" value="P:positive regulation of acrosome reaction"/>
    <property type="evidence" value="ECO:0007669"/>
    <property type="project" value="TreeGrafter"/>
</dbReference>
<dbReference type="GO" id="GO:0005886">
    <property type="term" value="C:plasma membrane"/>
    <property type="evidence" value="ECO:0007669"/>
    <property type="project" value="UniProtKB-SubCell"/>
</dbReference>
<dbReference type="Gene3D" id="2.60.40.3210">
    <property type="entry name" value="Zona pellucida, ZP-N domain"/>
    <property type="match status" value="1"/>
</dbReference>
<proteinExistence type="inferred from homology"/>
<keyword evidence="13" id="KW-1015">Disulfide bond</keyword>
<accession>A0A9W7WRU5</accession>
<evidence type="ECO:0000256" key="8">
    <source>
        <dbReference type="ARBA" id="ARBA00022685"/>
    </source>
</evidence>
<dbReference type="PANTHER" id="PTHR11576">
    <property type="entry name" value="ZONA PELLUCIDA SPERM-BINDING PROTEIN 3"/>
    <property type="match status" value="1"/>
</dbReference>
<dbReference type="InterPro" id="IPR055355">
    <property type="entry name" value="ZP-C"/>
</dbReference>
<evidence type="ECO:0000256" key="6">
    <source>
        <dbReference type="ARBA" id="ARBA00022525"/>
    </source>
</evidence>
<dbReference type="Proteomes" id="UP001059041">
    <property type="component" value="Linkage Group LG8"/>
</dbReference>
<dbReference type="EMBL" id="JAFHDT010000008">
    <property type="protein sequence ID" value="KAI7807123.1"/>
    <property type="molecule type" value="Genomic_DNA"/>
</dbReference>
<dbReference type="InterPro" id="IPR048290">
    <property type="entry name" value="ZP_chr"/>
</dbReference>
<evidence type="ECO:0000313" key="17">
    <source>
        <dbReference type="EMBL" id="KAI7807123.1"/>
    </source>
</evidence>
<dbReference type="GO" id="GO:0032190">
    <property type="term" value="F:acrosin binding"/>
    <property type="evidence" value="ECO:0007669"/>
    <property type="project" value="TreeGrafter"/>
</dbReference>
<dbReference type="AlphaFoldDB" id="A0A9W7WRU5"/>
<keyword evidence="9" id="KW-0812">Transmembrane</keyword>
<evidence type="ECO:0000256" key="14">
    <source>
        <dbReference type="ARBA" id="ARBA00023180"/>
    </source>
</evidence>
<keyword evidence="14" id="KW-0325">Glycoprotein</keyword>
<keyword evidence="11" id="KW-1133">Transmembrane helix</keyword>
<evidence type="ECO:0000256" key="4">
    <source>
        <dbReference type="ARBA" id="ARBA00017980"/>
    </source>
</evidence>
<dbReference type="InterPro" id="IPR042235">
    <property type="entry name" value="ZP-C_dom"/>
</dbReference>
<evidence type="ECO:0000256" key="5">
    <source>
        <dbReference type="ARBA" id="ARBA00022475"/>
    </source>
</evidence>
<dbReference type="GO" id="GO:0007339">
    <property type="term" value="P:binding of sperm to zona pellucida"/>
    <property type="evidence" value="ECO:0007669"/>
    <property type="project" value="TreeGrafter"/>
</dbReference>
<name>A0A9W7WRU5_TRIRA</name>
<gene>
    <name evidence="17" type="ORF">IRJ41_022687</name>
</gene>
<feature type="domain" description="ZP" evidence="16">
    <location>
        <begin position="162"/>
        <end position="413"/>
    </location>
</feature>
<evidence type="ECO:0000256" key="3">
    <source>
        <dbReference type="ARBA" id="ARBA00006735"/>
    </source>
</evidence>
<dbReference type="OrthoDB" id="8956379at2759"/>
<evidence type="ECO:0000256" key="2">
    <source>
        <dbReference type="ARBA" id="ARBA00004498"/>
    </source>
</evidence>
<dbReference type="InterPro" id="IPR055356">
    <property type="entry name" value="ZP-N"/>
</dbReference>
<evidence type="ECO:0000256" key="15">
    <source>
        <dbReference type="ARBA" id="ARBA00030824"/>
    </source>
</evidence>
<keyword evidence="12" id="KW-0472">Membrane</keyword>